<dbReference type="InterPro" id="IPR029063">
    <property type="entry name" value="SAM-dependent_MTases_sf"/>
</dbReference>
<dbReference type="NCBIfam" id="TIGR01444">
    <property type="entry name" value="fkbM_fam"/>
    <property type="match status" value="1"/>
</dbReference>
<feature type="domain" description="Methyltransferase FkbM" evidence="1">
    <location>
        <begin position="271"/>
        <end position="411"/>
    </location>
</feature>
<dbReference type="Proteomes" id="UP000006772">
    <property type="component" value="Unassembled WGS sequence"/>
</dbReference>
<evidence type="ECO:0000313" key="2">
    <source>
        <dbReference type="EMBL" id="EOA06817.1"/>
    </source>
</evidence>
<dbReference type="AlphaFoldDB" id="A0AAI9N5Z9"/>
<reference evidence="2 3" key="1">
    <citation type="journal article" date="2013" name="Front. Microbiol.">
        <title>The genome of the endophytic bacterium H. frisingense GSF30(T) identifies diverse strategies in the Herbaspirillum genus to interact with plants.</title>
        <authorList>
            <person name="Straub D."/>
            <person name="Rothballer M."/>
            <person name="Hartmann A."/>
            <person name="Ludewig U."/>
        </authorList>
    </citation>
    <scope>NUCLEOTIDE SEQUENCE [LARGE SCALE GENOMIC DNA]</scope>
    <source>
        <strain evidence="2 3">GSF30</strain>
    </source>
</reference>
<evidence type="ECO:0000259" key="1">
    <source>
        <dbReference type="Pfam" id="PF05050"/>
    </source>
</evidence>
<organism evidence="2 3">
    <name type="scientific">Herbaspirillum frisingense GSF30</name>
    <dbReference type="NCBI Taxonomy" id="864073"/>
    <lineage>
        <taxon>Bacteria</taxon>
        <taxon>Pseudomonadati</taxon>
        <taxon>Pseudomonadota</taxon>
        <taxon>Betaproteobacteria</taxon>
        <taxon>Burkholderiales</taxon>
        <taxon>Oxalobacteraceae</taxon>
        <taxon>Herbaspirillum</taxon>
    </lineage>
</organism>
<gene>
    <name evidence="2" type="ORF">HFRIS_000850</name>
</gene>
<dbReference type="Gene3D" id="3.40.50.150">
    <property type="entry name" value="Vaccinia Virus protein VP39"/>
    <property type="match status" value="1"/>
</dbReference>
<comment type="caution">
    <text evidence="2">The sequence shown here is derived from an EMBL/GenBank/DDBJ whole genome shotgun (WGS) entry which is preliminary data.</text>
</comment>
<dbReference type="EMBL" id="AEEC02000001">
    <property type="protein sequence ID" value="EOA06817.1"/>
    <property type="molecule type" value="Genomic_DNA"/>
</dbReference>
<name>A0AAI9N5Z9_9BURK</name>
<protein>
    <recommendedName>
        <fullName evidence="1">Methyltransferase FkbM domain-containing protein</fullName>
    </recommendedName>
</protein>
<dbReference type="Pfam" id="PF05050">
    <property type="entry name" value="Methyltransf_21"/>
    <property type="match status" value="1"/>
</dbReference>
<dbReference type="SUPFAM" id="SSF53335">
    <property type="entry name" value="S-adenosyl-L-methionine-dependent methyltransferases"/>
    <property type="match status" value="1"/>
</dbReference>
<sequence>MFKGIDAAGMNATDLQADTDYFLSIARPDGGAVVLPFRLGDQRLSECGEHVVLAAREKFELLRQLHRYPEILALADANRPAASATLEAALAGAFSVDRGLYIFGAHKLGAKVARFCVERGIEVKGFIDNSSDKHGKRIDGILIGGPGQIDGENESVVVASGRYSNVIMAQLQGLGWKHVKNMHELMFALRTSHNAESDFRSFVDVLDTDAMRFISAFLALDDERSRQVFDGLIRMRRTLATQVADAIKSPFADEYLDADFVQPADMAYYVDAGAFNGDSLERMEQRLGKVTHAYLFEPELPAYYDGLKRHADRPEVFFYNLGLSSSYQKFTYRPAMSFDLLQEIDSPIPNDIVSYIQTIRLDDIITGPVTLFKLDIEGAEEEALKGAAGTIRAQRPKLCVCAYHRASDLWKLLDEVKRIRPDYKVGLRHYSDLMDDSSFYFY</sequence>
<proteinExistence type="predicted"/>
<evidence type="ECO:0000313" key="3">
    <source>
        <dbReference type="Proteomes" id="UP000006772"/>
    </source>
</evidence>
<dbReference type="RefSeq" id="WP_006461299.1">
    <property type="nucleotide sequence ID" value="NZ_AEEC02000001.1"/>
</dbReference>
<dbReference type="InterPro" id="IPR006342">
    <property type="entry name" value="FkbM_mtfrase"/>
</dbReference>
<accession>A0AAI9N5Z9</accession>